<keyword evidence="1" id="KW-1185">Reference proteome</keyword>
<protein>
    <submittedName>
        <fullName evidence="2">Uncharacterized protein</fullName>
    </submittedName>
</protein>
<evidence type="ECO:0000313" key="2">
    <source>
        <dbReference type="WBParaSite" id="PgE342_g001_t01"/>
    </source>
</evidence>
<dbReference type="WBParaSite" id="PgE342_g001_t01">
    <property type="protein sequence ID" value="PgE342_g001_t01"/>
    <property type="gene ID" value="PgE342_g001"/>
</dbReference>
<reference evidence="2" key="1">
    <citation type="submission" date="2022-11" db="UniProtKB">
        <authorList>
            <consortium name="WormBaseParasite"/>
        </authorList>
    </citation>
    <scope>IDENTIFICATION</scope>
</reference>
<sequence>MSELWLKLETSVKWALLIKSYCSVLFQSYRPYVDACGCLMHFATPDLQNSIESTIKKFCRKSLWPYVCCLCDICAVYLSYSTDCLRLHVALLFMSY</sequence>
<dbReference type="Proteomes" id="UP000887569">
    <property type="component" value="Unplaced"/>
</dbReference>
<evidence type="ECO:0000313" key="1">
    <source>
        <dbReference type="Proteomes" id="UP000887569"/>
    </source>
</evidence>
<accession>A0A915A7Q2</accession>
<dbReference type="AlphaFoldDB" id="A0A915A7Q2"/>
<organism evidence="1 2">
    <name type="scientific">Parascaris univalens</name>
    <name type="common">Nematode worm</name>
    <dbReference type="NCBI Taxonomy" id="6257"/>
    <lineage>
        <taxon>Eukaryota</taxon>
        <taxon>Metazoa</taxon>
        <taxon>Ecdysozoa</taxon>
        <taxon>Nematoda</taxon>
        <taxon>Chromadorea</taxon>
        <taxon>Rhabditida</taxon>
        <taxon>Spirurina</taxon>
        <taxon>Ascaridomorpha</taxon>
        <taxon>Ascaridoidea</taxon>
        <taxon>Ascarididae</taxon>
        <taxon>Parascaris</taxon>
    </lineage>
</organism>
<proteinExistence type="predicted"/>
<name>A0A915A7Q2_PARUN</name>